<dbReference type="AlphaFoldDB" id="A0A1F8EFY9"/>
<keyword evidence="1" id="KW-0597">Phosphoprotein</keyword>
<evidence type="ECO:0000256" key="5">
    <source>
        <dbReference type="ARBA" id="ARBA00022801"/>
    </source>
</evidence>
<dbReference type="InterPro" id="IPR008201">
    <property type="entry name" value="HepT-like"/>
</dbReference>
<dbReference type="EMBL" id="MGIZ01000010">
    <property type="protein sequence ID" value="OGM99762.1"/>
    <property type="molecule type" value="Genomic_DNA"/>
</dbReference>
<evidence type="ECO:0000313" key="7">
    <source>
        <dbReference type="EMBL" id="OGM99762.1"/>
    </source>
</evidence>
<organism evidence="7 8">
    <name type="scientific">Candidatus Yanofskybacteria bacterium RIFCSPHIGHO2_01_FULL_39_8b</name>
    <dbReference type="NCBI Taxonomy" id="1802659"/>
    <lineage>
        <taxon>Bacteria</taxon>
        <taxon>Candidatus Yanofskyibacteriota</taxon>
    </lineage>
</organism>
<keyword evidence="4" id="KW-0547">Nucleotide-binding</keyword>
<comment type="caution">
    <text evidence="7">The sequence shown here is derived from an EMBL/GenBank/DDBJ whole genome shotgun (WGS) entry which is preliminary data.</text>
</comment>
<dbReference type="Pfam" id="PF01934">
    <property type="entry name" value="HepT-like"/>
    <property type="match status" value="1"/>
</dbReference>
<accession>A0A1F8EFY9</accession>
<evidence type="ECO:0000256" key="2">
    <source>
        <dbReference type="ARBA" id="ARBA00022649"/>
    </source>
</evidence>
<dbReference type="GO" id="GO:0110001">
    <property type="term" value="C:toxin-antitoxin complex"/>
    <property type="evidence" value="ECO:0007669"/>
    <property type="project" value="InterPro"/>
</dbReference>
<dbReference type="GO" id="GO:0004540">
    <property type="term" value="F:RNA nuclease activity"/>
    <property type="evidence" value="ECO:0007669"/>
    <property type="project" value="InterPro"/>
</dbReference>
<evidence type="ECO:0000256" key="1">
    <source>
        <dbReference type="ARBA" id="ARBA00022553"/>
    </source>
</evidence>
<proteinExistence type="inferred from homology"/>
<dbReference type="InterPro" id="IPR037038">
    <property type="entry name" value="HepT-like_sf"/>
</dbReference>
<gene>
    <name evidence="7" type="ORF">A2817_00910</name>
</gene>
<evidence type="ECO:0008006" key="9">
    <source>
        <dbReference type="Google" id="ProtNLM"/>
    </source>
</evidence>
<comment type="similarity">
    <text evidence="6">Belongs to the HepT RNase toxin family.</text>
</comment>
<dbReference type="Proteomes" id="UP000177594">
    <property type="component" value="Unassembled WGS sequence"/>
</dbReference>
<reference evidence="7 8" key="1">
    <citation type="journal article" date="2016" name="Nat. Commun.">
        <title>Thousands of microbial genomes shed light on interconnected biogeochemical processes in an aquifer system.</title>
        <authorList>
            <person name="Anantharaman K."/>
            <person name="Brown C.T."/>
            <person name="Hug L.A."/>
            <person name="Sharon I."/>
            <person name="Castelle C.J."/>
            <person name="Probst A.J."/>
            <person name="Thomas B.C."/>
            <person name="Singh A."/>
            <person name="Wilkins M.J."/>
            <person name="Karaoz U."/>
            <person name="Brodie E.L."/>
            <person name="Williams K.H."/>
            <person name="Hubbard S.S."/>
            <person name="Banfield J.F."/>
        </authorList>
    </citation>
    <scope>NUCLEOTIDE SEQUENCE [LARGE SCALE GENOMIC DNA]</scope>
</reference>
<evidence type="ECO:0000256" key="3">
    <source>
        <dbReference type="ARBA" id="ARBA00022722"/>
    </source>
</evidence>
<keyword evidence="2" id="KW-1277">Toxin-antitoxin system</keyword>
<keyword evidence="3" id="KW-0540">Nuclease</keyword>
<dbReference type="InterPro" id="IPR051813">
    <property type="entry name" value="HepT_RNase_toxin"/>
</dbReference>
<name>A0A1F8EFY9_9BACT</name>
<protein>
    <recommendedName>
        <fullName evidence="9">DUF86 domain-containing protein</fullName>
    </recommendedName>
</protein>
<sequence>MKDYSVYIKNILDKAQEAIGFCRGILKEDFLKDEKTQSAVILKLIVIGEEATKLSEEMKSAIDLPWRSIIGFRNMAIHEYFDIDLSQIWTTVQTDLPDLVEKLEGYLHK</sequence>
<keyword evidence="5" id="KW-0378">Hydrolase</keyword>
<dbReference type="GO" id="GO:0000166">
    <property type="term" value="F:nucleotide binding"/>
    <property type="evidence" value="ECO:0007669"/>
    <property type="project" value="UniProtKB-KW"/>
</dbReference>
<evidence type="ECO:0000313" key="8">
    <source>
        <dbReference type="Proteomes" id="UP000177594"/>
    </source>
</evidence>
<dbReference type="PANTHER" id="PTHR34139">
    <property type="entry name" value="UPF0331 PROTEIN MJ0127"/>
    <property type="match status" value="1"/>
</dbReference>
<dbReference type="GO" id="GO:0016787">
    <property type="term" value="F:hydrolase activity"/>
    <property type="evidence" value="ECO:0007669"/>
    <property type="project" value="UniProtKB-KW"/>
</dbReference>
<dbReference type="PANTHER" id="PTHR34139:SF1">
    <property type="entry name" value="RNASE MJ1380-RELATED"/>
    <property type="match status" value="1"/>
</dbReference>
<dbReference type="Gene3D" id="1.20.120.580">
    <property type="entry name" value="bsu32300-like"/>
    <property type="match status" value="1"/>
</dbReference>
<evidence type="ECO:0000256" key="4">
    <source>
        <dbReference type="ARBA" id="ARBA00022741"/>
    </source>
</evidence>
<evidence type="ECO:0000256" key="6">
    <source>
        <dbReference type="ARBA" id="ARBA00024207"/>
    </source>
</evidence>